<sequence length="311" mass="35311">MLLRTSITLMLFLSAIAANAQDLKWIPFKWTGDTVSRKYFDKASIVIPVKIENIPADFNMQFDLGAVRTVIYGNTIQPYLNAYPDLKNKIDTSKKFLIQGENNPMFTNMMLRMGTASFKGIDIGYFKNFGGKMSGDSIHSPTEKHIGTIGPDLFQNHILIIDYVHQQIGVCDELPKQYKSASFQPFKSDDGRPKIPLLINGKTEYVMFDTGSSIFTLQTTKKDALQTANPKIVDSLGVFSWGKKLMYYGVKINKPIKFGKKVLNGSVIYYDEQETFQKFYEFVKIWGLTGNAFFLKNTVIIDYKNKLFGVL</sequence>
<dbReference type="GO" id="GO:0006508">
    <property type="term" value="P:proteolysis"/>
    <property type="evidence" value="ECO:0007669"/>
    <property type="project" value="InterPro"/>
</dbReference>
<dbReference type="OrthoDB" id="1098576at2"/>
<dbReference type="eggNOG" id="ENOG502ZYYV">
    <property type="taxonomic scope" value="Bacteria"/>
</dbReference>
<accession>H1Y7N8</accession>
<evidence type="ECO:0008006" key="4">
    <source>
        <dbReference type="Google" id="ProtNLM"/>
    </source>
</evidence>
<dbReference type="STRING" id="714943.Mucpa_5816"/>
<dbReference type="EMBL" id="CM001403">
    <property type="protein sequence ID" value="EHQ29883.1"/>
    <property type="molecule type" value="Genomic_DNA"/>
</dbReference>
<evidence type="ECO:0000256" key="1">
    <source>
        <dbReference type="SAM" id="SignalP"/>
    </source>
</evidence>
<dbReference type="PROSITE" id="PS00141">
    <property type="entry name" value="ASP_PROTEASE"/>
    <property type="match status" value="1"/>
</dbReference>
<keyword evidence="1" id="KW-0732">Signal</keyword>
<dbReference type="GO" id="GO:0004190">
    <property type="term" value="F:aspartic-type endopeptidase activity"/>
    <property type="evidence" value="ECO:0007669"/>
    <property type="project" value="InterPro"/>
</dbReference>
<name>H1Y7N8_9SPHI</name>
<dbReference type="InterPro" id="IPR021109">
    <property type="entry name" value="Peptidase_aspartic_dom_sf"/>
</dbReference>
<dbReference type="Gene3D" id="2.40.70.10">
    <property type="entry name" value="Acid Proteases"/>
    <property type="match status" value="1"/>
</dbReference>
<gene>
    <name evidence="2" type="ORF">Mucpa_5816</name>
</gene>
<organism evidence="2 3">
    <name type="scientific">Mucilaginibacter paludis DSM 18603</name>
    <dbReference type="NCBI Taxonomy" id="714943"/>
    <lineage>
        <taxon>Bacteria</taxon>
        <taxon>Pseudomonadati</taxon>
        <taxon>Bacteroidota</taxon>
        <taxon>Sphingobacteriia</taxon>
        <taxon>Sphingobacteriales</taxon>
        <taxon>Sphingobacteriaceae</taxon>
        <taxon>Mucilaginibacter</taxon>
    </lineage>
</organism>
<feature type="signal peptide" evidence="1">
    <location>
        <begin position="1"/>
        <end position="20"/>
    </location>
</feature>
<evidence type="ECO:0000313" key="3">
    <source>
        <dbReference type="Proteomes" id="UP000002774"/>
    </source>
</evidence>
<reference evidence="2" key="1">
    <citation type="submission" date="2011-09" db="EMBL/GenBank/DDBJ databases">
        <title>The permanent draft genome of Mucilaginibacter paludis DSM 18603.</title>
        <authorList>
            <consortium name="US DOE Joint Genome Institute (JGI-PGF)"/>
            <person name="Lucas S."/>
            <person name="Han J."/>
            <person name="Lapidus A."/>
            <person name="Bruce D."/>
            <person name="Goodwin L."/>
            <person name="Pitluck S."/>
            <person name="Peters L."/>
            <person name="Kyrpides N."/>
            <person name="Mavromatis K."/>
            <person name="Ivanova N."/>
            <person name="Mikhailova N."/>
            <person name="Held B."/>
            <person name="Detter J.C."/>
            <person name="Tapia R."/>
            <person name="Han C."/>
            <person name="Land M."/>
            <person name="Hauser L."/>
            <person name="Markowitz V."/>
            <person name="Cheng J.-F."/>
            <person name="Hugenholtz P."/>
            <person name="Woyke T."/>
            <person name="Wu D."/>
            <person name="Tindall B."/>
            <person name="Brambilla E."/>
            <person name="Klenk H.-P."/>
            <person name="Eisen J.A."/>
        </authorList>
    </citation>
    <scope>NUCLEOTIDE SEQUENCE [LARGE SCALE GENOMIC DNA]</scope>
    <source>
        <strain evidence="2">DSM 18603</strain>
    </source>
</reference>
<protein>
    <recommendedName>
        <fullName evidence="4">Aspartyl protease</fullName>
    </recommendedName>
</protein>
<evidence type="ECO:0000313" key="2">
    <source>
        <dbReference type="EMBL" id="EHQ29883.1"/>
    </source>
</evidence>
<dbReference type="HOGENOM" id="CLU_077652_0_0_10"/>
<keyword evidence="3" id="KW-1185">Reference proteome</keyword>
<dbReference type="RefSeq" id="WP_008511341.1">
    <property type="nucleotide sequence ID" value="NZ_CM001403.1"/>
</dbReference>
<feature type="chain" id="PRO_5003557529" description="Aspartyl protease" evidence="1">
    <location>
        <begin position="21"/>
        <end position="311"/>
    </location>
</feature>
<dbReference type="InterPro" id="IPR001969">
    <property type="entry name" value="Aspartic_peptidase_AS"/>
</dbReference>
<proteinExistence type="predicted"/>
<dbReference type="Proteomes" id="UP000002774">
    <property type="component" value="Chromosome"/>
</dbReference>
<dbReference type="AlphaFoldDB" id="H1Y7N8"/>